<evidence type="ECO:0000313" key="3">
    <source>
        <dbReference type="Proteomes" id="UP000010932"/>
    </source>
</evidence>
<keyword evidence="1" id="KW-0812">Transmembrane</keyword>
<organism evidence="2 3">
    <name type="scientific">Microcystis aeruginosa TAIHU98</name>
    <dbReference type="NCBI Taxonomy" id="1134457"/>
    <lineage>
        <taxon>Bacteria</taxon>
        <taxon>Bacillati</taxon>
        <taxon>Cyanobacteriota</taxon>
        <taxon>Cyanophyceae</taxon>
        <taxon>Oscillatoriophycideae</taxon>
        <taxon>Chroococcales</taxon>
        <taxon>Microcystaceae</taxon>
        <taxon>Microcystis</taxon>
    </lineage>
</organism>
<dbReference type="PATRIC" id="fig|1134457.3.peg.2777"/>
<comment type="caution">
    <text evidence="2">The sequence shown here is derived from an EMBL/GenBank/DDBJ whole genome shotgun (WGS) entry which is preliminary data.</text>
</comment>
<keyword evidence="1" id="KW-1133">Transmembrane helix</keyword>
<feature type="transmembrane region" description="Helical" evidence="1">
    <location>
        <begin position="20"/>
        <end position="37"/>
    </location>
</feature>
<dbReference type="Proteomes" id="UP000010932">
    <property type="component" value="Unassembled WGS sequence"/>
</dbReference>
<dbReference type="AlphaFoldDB" id="L7E4G1"/>
<evidence type="ECO:0000256" key="1">
    <source>
        <dbReference type="SAM" id="Phobius"/>
    </source>
</evidence>
<evidence type="ECO:0000313" key="2">
    <source>
        <dbReference type="EMBL" id="ELP53761.1"/>
    </source>
</evidence>
<protein>
    <submittedName>
        <fullName evidence="2">Uncharacterized protein</fullName>
    </submittedName>
</protein>
<dbReference type="EMBL" id="ANKQ01000002">
    <property type="protein sequence ID" value="ELP53761.1"/>
    <property type="molecule type" value="Genomic_DNA"/>
</dbReference>
<gene>
    <name evidence="2" type="ORF">O53_2568</name>
</gene>
<sequence length="38" mass="4169">MTHDLFLTFTSSDKKGGCILPYPLIGGIFLDFSAIIVH</sequence>
<accession>L7E4G1</accession>
<keyword evidence="1" id="KW-0472">Membrane</keyword>
<reference evidence="2 3" key="1">
    <citation type="journal article" date="2013" name="Genome Announc.">
        <title>Whole-Genome Sequence of Microcystis aeruginosa TAIHU98, a Nontoxic Bloom-Forming Strain Isolated from Taihu Lake, China.</title>
        <authorList>
            <person name="Yang C."/>
            <person name="Zhang W."/>
            <person name="Ren M."/>
            <person name="Song L."/>
            <person name="Li T."/>
            <person name="Zhao J."/>
        </authorList>
    </citation>
    <scope>NUCLEOTIDE SEQUENCE [LARGE SCALE GENOMIC DNA]</scope>
    <source>
        <strain evidence="2 3">TAIHU98</strain>
    </source>
</reference>
<proteinExistence type="predicted"/>
<name>L7E4G1_MICAE</name>